<organism evidence="2 3">
    <name type="scientific">Bacillus bruguierae</name>
    <dbReference type="NCBI Taxonomy" id="3127667"/>
    <lineage>
        <taxon>Bacteria</taxon>
        <taxon>Bacillati</taxon>
        <taxon>Bacillota</taxon>
        <taxon>Bacilli</taxon>
        <taxon>Bacillales</taxon>
        <taxon>Bacillaceae</taxon>
        <taxon>Bacillus</taxon>
    </lineage>
</organism>
<gene>
    <name evidence="2" type="ORF">WAZ07_03615</name>
</gene>
<sequence length="122" mass="14276">MKRIFILLGLLTFFLAACQNNTMNFTDIYPHIHVTKIEITKGNGENTIITNQTHIDEWINHMQSITFALEKNQEKKVGYLYSVKMYNKDEEVGSFTTSKINEYYYKENTELVSAIEDLINKK</sequence>
<proteinExistence type="predicted"/>
<protein>
    <submittedName>
        <fullName evidence="2">Uncharacterized protein</fullName>
    </submittedName>
</protein>
<comment type="caution">
    <text evidence="2">The sequence shown here is derived from an EMBL/GenBank/DDBJ whole genome shotgun (WGS) entry which is preliminary data.</text>
</comment>
<evidence type="ECO:0000313" key="2">
    <source>
        <dbReference type="EMBL" id="MEI4800426.1"/>
    </source>
</evidence>
<evidence type="ECO:0000256" key="1">
    <source>
        <dbReference type="SAM" id="SignalP"/>
    </source>
</evidence>
<accession>A0ABU8FCL1</accession>
<name>A0ABU8FCL1_9BACI</name>
<dbReference type="Proteomes" id="UP001372526">
    <property type="component" value="Unassembled WGS sequence"/>
</dbReference>
<keyword evidence="3" id="KW-1185">Reference proteome</keyword>
<dbReference type="EMBL" id="JBAWSX010000001">
    <property type="protein sequence ID" value="MEI4800426.1"/>
    <property type="molecule type" value="Genomic_DNA"/>
</dbReference>
<feature type="chain" id="PRO_5045805799" evidence="1">
    <location>
        <begin position="23"/>
        <end position="122"/>
    </location>
</feature>
<evidence type="ECO:0000313" key="3">
    <source>
        <dbReference type="Proteomes" id="UP001372526"/>
    </source>
</evidence>
<dbReference type="PROSITE" id="PS51257">
    <property type="entry name" value="PROKAR_LIPOPROTEIN"/>
    <property type="match status" value="1"/>
</dbReference>
<dbReference type="RefSeq" id="WP_336471333.1">
    <property type="nucleotide sequence ID" value="NZ_JBAWSX010000001.1"/>
</dbReference>
<reference evidence="2 3" key="1">
    <citation type="submission" date="2024-01" db="EMBL/GenBank/DDBJ databases">
        <title>Seven novel Bacillus-like species.</title>
        <authorList>
            <person name="Liu G."/>
        </authorList>
    </citation>
    <scope>NUCLEOTIDE SEQUENCE [LARGE SCALE GENOMIC DNA]</scope>
    <source>
        <strain evidence="2 3">FJAT-51639</strain>
    </source>
</reference>
<feature type="signal peptide" evidence="1">
    <location>
        <begin position="1"/>
        <end position="22"/>
    </location>
</feature>
<keyword evidence="1" id="KW-0732">Signal</keyword>